<dbReference type="UniPathway" id="UPA00232"/>
<evidence type="ECO:0000256" key="2">
    <source>
        <dbReference type="ARBA" id="ARBA00004749"/>
    </source>
</evidence>
<dbReference type="NCBIfam" id="TIGR01988">
    <property type="entry name" value="Ubi-OHases"/>
    <property type="match status" value="1"/>
</dbReference>
<comment type="pathway">
    <text evidence="2">Cofactor biosynthesis; ubiquinone biosynthesis.</text>
</comment>
<dbReference type="SUPFAM" id="SSF51905">
    <property type="entry name" value="FAD/NAD(P)-binding domain"/>
    <property type="match status" value="1"/>
</dbReference>
<dbReference type="GO" id="GO:0071949">
    <property type="term" value="F:FAD binding"/>
    <property type="evidence" value="ECO:0007669"/>
    <property type="project" value="InterPro"/>
</dbReference>
<keyword evidence="5" id="KW-0274">FAD</keyword>
<evidence type="ECO:0000313" key="10">
    <source>
        <dbReference type="Proteomes" id="UP000055035"/>
    </source>
</evidence>
<dbReference type="PANTHER" id="PTHR43876:SF7">
    <property type="entry name" value="UBIQUINONE BIOSYNTHESIS MONOOXYGENASE COQ6, MITOCHONDRIAL"/>
    <property type="match status" value="1"/>
</dbReference>
<accession>A0A0W0VCN5</accession>
<dbReference type="Proteomes" id="UP000055035">
    <property type="component" value="Unassembled WGS sequence"/>
</dbReference>
<keyword evidence="6" id="KW-0560">Oxidoreductase</keyword>
<evidence type="ECO:0000256" key="5">
    <source>
        <dbReference type="ARBA" id="ARBA00022827"/>
    </source>
</evidence>
<feature type="domain" description="FAD-binding" evidence="8">
    <location>
        <begin position="5"/>
        <end position="341"/>
    </location>
</feature>
<evidence type="ECO:0000256" key="6">
    <source>
        <dbReference type="ARBA" id="ARBA00023002"/>
    </source>
</evidence>
<keyword evidence="7" id="KW-0503">Monooxygenase</keyword>
<dbReference type="RefSeq" id="WP_058471615.1">
    <property type="nucleotide sequence ID" value="NZ_CAAAIC010000001.1"/>
</dbReference>
<dbReference type="InterPro" id="IPR036188">
    <property type="entry name" value="FAD/NAD-bd_sf"/>
</dbReference>
<proteinExistence type="inferred from homology"/>
<dbReference type="STRING" id="456.Ljor_2206"/>
<dbReference type="PANTHER" id="PTHR43876">
    <property type="entry name" value="UBIQUINONE BIOSYNTHESIS MONOOXYGENASE COQ6, MITOCHONDRIAL"/>
    <property type="match status" value="1"/>
</dbReference>
<dbReference type="GO" id="GO:0016705">
    <property type="term" value="F:oxidoreductase activity, acting on paired donors, with incorporation or reduction of molecular oxygen"/>
    <property type="evidence" value="ECO:0007669"/>
    <property type="project" value="InterPro"/>
</dbReference>
<protein>
    <submittedName>
        <fullName evidence="9">Oxidoreductase with FAD/NAD(P)-binding domain protein</fullName>
    </submittedName>
</protein>
<dbReference type="OrthoDB" id="9769565at2"/>
<dbReference type="AlphaFoldDB" id="A0A0W0VCN5"/>
<evidence type="ECO:0000259" key="8">
    <source>
        <dbReference type="Pfam" id="PF01494"/>
    </source>
</evidence>
<comment type="cofactor">
    <cofactor evidence="1">
        <name>FAD</name>
        <dbReference type="ChEBI" id="CHEBI:57692"/>
    </cofactor>
</comment>
<dbReference type="InterPro" id="IPR010971">
    <property type="entry name" value="UbiH/COQ6"/>
</dbReference>
<dbReference type="GO" id="GO:0004497">
    <property type="term" value="F:monooxygenase activity"/>
    <property type="evidence" value="ECO:0007669"/>
    <property type="project" value="UniProtKB-KW"/>
</dbReference>
<gene>
    <name evidence="9" type="primary">visC</name>
    <name evidence="9" type="ORF">Ljor_2206</name>
</gene>
<dbReference type="InterPro" id="IPR051205">
    <property type="entry name" value="UbiH/COQ6_monooxygenase"/>
</dbReference>
<name>A0A0W0VCN5_9GAMM</name>
<keyword evidence="4" id="KW-0285">Flavoprotein</keyword>
<dbReference type="PRINTS" id="PR00420">
    <property type="entry name" value="RNGMNOXGNASE"/>
</dbReference>
<organism evidence="9 10">
    <name type="scientific">Legionella jordanis</name>
    <dbReference type="NCBI Taxonomy" id="456"/>
    <lineage>
        <taxon>Bacteria</taxon>
        <taxon>Pseudomonadati</taxon>
        <taxon>Pseudomonadota</taxon>
        <taxon>Gammaproteobacteria</taxon>
        <taxon>Legionellales</taxon>
        <taxon>Legionellaceae</taxon>
        <taxon>Legionella</taxon>
    </lineage>
</organism>
<evidence type="ECO:0000256" key="7">
    <source>
        <dbReference type="ARBA" id="ARBA00023033"/>
    </source>
</evidence>
<keyword evidence="10" id="KW-1185">Reference proteome</keyword>
<dbReference type="GO" id="GO:0006744">
    <property type="term" value="P:ubiquinone biosynthetic process"/>
    <property type="evidence" value="ECO:0007669"/>
    <property type="project" value="UniProtKB-UniPathway"/>
</dbReference>
<dbReference type="Gene3D" id="3.50.50.60">
    <property type="entry name" value="FAD/NAD(P)-binding domain"/>
    <property type="match status" value="2"/>
</dbReference>
<dbReference type="PATRIC" id="fig|456.5.peg.2376"/>
<dbReference type="Pfam" id="PF01494">
    <property type="entry name" value="FAD_binding_3"/>
    <property type="match status" value="1"/>
</dbReference>
<evidence type="ECO:0000256" key="1">
    <source>
        <dbReference type="ARBA" id="ARBA00001974"/>
    </source>
</evidence>
<dbReference type="EMBL" id="LNYJ01000011">
    <property type="protein sequence ID" value="KTD17900.1"/>
    <property type="molecule type" value="Genomic_DNA"/>
</dbReference>
<evidence type="ECO:0000256" key="4">
    <source>
        <dbReference type="ARBA" id="ARBA00022630"/>
    </source>
</evidence>
<evidence type="ECO:0000256" key="3">
    <source>
        <dbReference type="ARBA" id="ARBA00005349"/>
    </source>
</evidence>
<reference evidence="9 10" key="1">
    <citation type="submission" date="2015-11" db="EMBL/GenBank/DDBJ databases">
        <title>Genomic analysis of 38 Legionella species identifies large and diverse effector repertoires.</title>
        <authorList>
            <person name="Burstein D."/>
            <person name="Amaro F."/>
            <person name="Zusman T."/>
            <person name="Lifshitz Z."/>
            <person name="Cohen O."/>
            <person name="Gilbert J.A."/>
            <person name="Pupko T."/>
            <person name="Shuman H.A."/>
            <person name="Segal G."/>
        </authorList>
    </citation>
    <scope>NUCLEOTIDE SEQUENCE [LARGE SCALE GENOMIC DNA]</scope>
    <source>
        <strain evidence="9 10">BL-540</strain>
    </source>
</reference>
<comment type="similarity">
    <text evidence="3">Belongs to the UbiH/COQ6 family.</text>
</comment>
<comment type="caution">
    <text evidence="9">The sequence shown here is derived from an EMBL/GenBank/DDBJ whole genome shotgun (WGS) entry which is preliminary data.</text>
</comment>
<evidence type="ECO:0000313" key="9">
    <source>
        <dbReference type="EMBL" id="KTD17900.1"/>
    </source>
</evidence>
<sequence length="390" mass="43565">MNHQFDVVVVGGGIVGLTAALAMAKRDFTVAVIDGTSLIIDSNRFDPRVYAINLASQELFEQLNVWQQIKQERLSPYQRMHVWDAGNRAHIDFDSREVKASALGHILEETVLKEALLKEIAHWQKVHLFADSKIECIEQANDRITVSAANSSWEAKLLMIADGANSLCRKLLNVGLTSWSYHQDAIVALVKTEKPHQKTAYQVFNSDGPLAFLPLADEHLCSIVWSTTPAHAKKLMALSAEDFNHELEKAFASKLGKVEVQGARYGFPLTMRHAKQYSGQNWILMGDAAHTIHPLAGLGLNVGLADVDCWLQALDGSSNRINLKLLGFYQRQRRYAVWQIIAMMEGLKAVFLNPLRVVSRLRAFGLSFCNRLPPLKKLFIQQAAGKSLEL</sequence>
<dbReference type="InterPro" id="IPR002938">
    <property type="entry name" value="FAD-bd"/>
</dbReference>